<dbReference type="STRING" id="745531.A0A0C3PXL9"/>
<dbReference type="InterPro" id="IPR036748">
    <property type="entry name" value="MTH938-like_sf"/>
</dbReference>
<dbReference type="Gene3D" id="3.40.1230.10">
    <property type="entry name" value="MTH938-like"/>
    <property type="match status" value="1"/>
</dbReference>
<evidence type="ECO:0000256" key="4">
    <source>
        <dbReference type="ARBA" id="ARBA00049984"/>
    </source>
</evidence>
<comment type="similarity">
    <text evidence="4">Belongs to the NDUFAF3 family.</text>
</comment>
<gene>
    <name evidence="5" type="ORF">PHLGIDRAFT_17556</name>
</gene>
<evidence type="ECO:0000256" key="3">
    <source>
        <dbReference type="ARBA" id="ARBA00023128"/>
    </source>
</evidence>
<evidence type="ECO:0000256" key="1">
    <source>
        <dbReference type="ARBA" id="ARBA00004173"/>
    </source>
</evidence>
<dbReference type="CDD" id="cd05125">
    <property type="entry name" value="Mth938_2P1-like"/>
    <property type="match status" value="1"/>
</dbReference>
<dbReference type="AlphaFoldDB" id="A0A0C3PXL9"/>
<reference evidence="5 6" key="1">
    <citation type="journal article" date="2014" name="PLoS Genet.">
        <title>Analysis of the Phlebiopsis gigantea genome, transcriptome and secretome provides insight into its pioneer colonization strategies of wood.</title>
        <authorList>
            <person name="Hori C."/>
            <person name="Ishida T."/>
            <person name="Igarashi K."/>
            <person name="Samejima M."/>
            <person name="Suzuki H."/>
            <person name="Master E."/>
            <person name="Ferreira P."/>
            <person name="Ruiz-Duenas F.J."/>
            <person name="Held B."/>
            <person name="Canessa P."/>
            <person name="Larrondo L.F."/>
            <person name="Schmoll M."/>
            <person name="Druzhinina I.S."/>
            <person name="Kubicek C.P."/>
            <person name="Gaskell J.A."/>
            <person name="Kersten P."/>
            <person name="St John F."/>
            <person name="Glasner J."/>
            <person name="Sabat G."/>
            <person name="Splinter BonDurant S."/>
            <person name="Syed K."/>
            <person name="Yadav J."/>
            <person name="Mgbeahuruike A.C."/>
            <person name="Kovalchuk A."/>
            <person name="Asiegbu F.O."/>
            <person name="Lackner G."/>
            <person name="Hoffmeister D."/>
            <person name="Rencoret J."/>
            <person name="Gutierrez A."/>
            <person name="Sun H."/>
            <person name="Lindquist E."/>
            <person name="Barry K."/>
            <person name="Riley R."/>
            <person name="Grigoriev I.V."/>
            <person name="Henrissat B."/>
            <person name="Kues U."/>
            <person name="Berka R.M."/>
            <person name="Martinez A.T."/>
            <person name="Covert S.F."/>
            <person name="Blanchette R.A."/>
            <person name="Cullen D."/>
        </authorList>
    </citation>
    <scope>NUCLEOTIDE SEQUENCE [LARGE SCALE GENOMIC DNA]</scope>
    <source>
        <strain evidence="5 6">11061_1 CR5-6</strain>
    </source>
</reference>
<proteinExistence type="inferred from homology"/>
<organism evidence="5 6">
    <name type="scientific">Phlebiopsis gigantea (strain 11061_1 CR5-6)</name>
    <name type="common">White-rot fungus</name>
    <name type="synonym">Peniophora gigantea</name>
    <dbReference type="NCBI Taxonomy" id="745531"/>
    <lineage>
        <taxon>Eukaryota</taxon>
        <taxon>Fungi</taxon>
        <taxon>Dikarya</taxon>
        <taxon>Basidiomycota</taxon>
        <taxon>Agaricomycotina</taxon>
        <taxon>Agaricomycetes</taxon>
        <taxon>Polyporales</taxon>
        <taxon>Phanerochaetaceae</taxon>
        <taxon>Phlebiopsis</taxon>
    </lineage>
</organism>
<dbReference type="Proteomes" id="UP000053257">
    <property type="component" value="Unassembled WGS sequence"/>
</dbReference>
<dbReference type="GO" id="GO:0005743">
    <property type="term" value="C:mitochondrial inner membrane"/>
    <property type="evidence" value="ECO:0007669"/>
    <property type="project" value="TreeGrafter"/>
</dbReference>
<dbReference type="InterPro" id="IPR034095">
    <property type="entry name" value="NDUF3"/>
</dbReference>
<dbReference type="PANTHER" id="PTHR21192">
    <property type="entry name" value="NUCLEAR PROTEIN E3-3"/>
    <property type="match status" value="1"/>
</dbReference>
<name>A0A0C3PXL9_PHLG1</name>
<accession>A0A0C3PXL9</accession>
<dbReference type="EMBL" id="KN840438">
    <property type="protein sequence ID" value="KIP12888.1"/>
    <property type="molecule type" value="Genomic_DNA"/>
</dbReference>
<keyword evidence="6" id="KW-1185">Reference proteome</keyword>
<dbReference type="PANTHER" id="PTHR21192:SF2">
    <property type="entry name" value="NADH DEHYDROGENASE [UBIQUINONE] 1 ALPHA SUBCOMPLEX ASSEMBLY FACTOR 3"/>
    <property type="match status" value="1"/>
</dbReference>
<dbReference type="GO" id="GO:0032981">
    <property type="term" value="P:mitochondrial respiratory chain complex I assembly"/>
    <property type="evidence" value="ECO:0007669"/>
    <property type="project" value="InterPro"/>
</dbReference>
<evidence type="ECO:0000313" key="5">
    <source>
        <dbReference type="EMBL" id="KIP12888.1"/>
    </source>
</evidence>
<sequence>MFSSRILSCAARLHLTRTTTAIGRRTFVSTSIVRAGDTPTHFTNILAGANAPAVQVKNVGPDGIHLDDGLIIPSACLFVEGNVFLWNVPPAPWEGWKPEHFEVFDTIVPKPEILLLGTGKRPVPPPPHLRQYLSKIGIQVDTMDTRNACSTYNLLAEEGRRVAAALLPPTPQAWK</sequence>
<dbReference type="InterPro" id="IPR007523">
    <property type="entry name" value="NDUFAF3/AAMDC"/>
</dbReference>
<dbReference type="Pfam" id="PF04430">
    <property type="entry name" value="DUF498"/>
    <property type="match status" value="1"/>
</dbReference>
<evidence type="ECO:0000313" key="6">
    <source>
        <dbReference type="Proteomes" id="UP000053257"/>
    </source>
</evidence>
<comment type="subcellular location">
    <subcellularLocation>
        <location evidence="1">Mitochondrion</location>
    </subcellularLocation>
</comment>
<dbReference type="SUPFAM" id="SSF64076">
    <property type="entry name" value="MTH938-like"/>
    <property type="match status" value="1"/>
</dbReference>
<evidence type="ECO:0000256" key="2">
    <source>
        <dbReference type="ARBA" id="ARBA00021776"/>
    </source>
</evidence>
<protein>
    <recommendedName>
        <fullName evidence="2">NADH dehydrogenase [ubiquinone] 1 alpha subcomplex assembly factor 3</fullName>
    </recommendedName>
</protein>
<dbReference type="HOGENOM" id="CLU_074390_1_2_1"/>
<dbReference type="OrthoDB" id="20681at2759"/>
<keyword evidence="3" id="KW-0496">Mitochondrion</keyword>